<proteinExistence type="predicted"/>
<dbReference type="RefSeq" id="WP_256135876.1">
    <property type="nucleotide sequence ID" value="NZ_JANGAB010000002.1"/>
</dbReference>
<evidence type="ECO:0000259" key="3">
    <source>
        <dbReference type="Pfam" id="PF00210"/>
    </source>
</evidence>
<evidence type="ECO:0000313" key="4">
    <source>
        <dbReference type="EMBL" id="MCQ4949227.1"/>
    </source>
</evidence>
<dbReference type="GO" id="GO:0004322">
    <property type="term" value="F:ferroxidase activity"/>
    <property type="evidence" value="ECO:0007669"/>
    <property type="project" value="TreeGrafter"/>
</dbReference>
<dbReference type="Gene3D" id="1.20.1260.10">
    <property type="match status" value="1"/>
</dbReference>
<dbReference type="InterPro" id="IPR012347">
    <property type="entry name" value="Ferritin-like"/>
</dbReference>
<dbReference type="CDD" id="cd07908">
    <property type="entry name" value="Mn_catalase_like"/>
    <property type="match status" value="1"/>
</dbReference>
<sequence>MQPVTDDIHYTEGFADPSPWPDLEIGAPNSRWASLLAEDYAGAAGELTASLQYIYHHAAAKDCPDISHALEKISIIEMMHMEKLAGAIRALGGDPTYCAGGCPWCAAEVQYGGSLGEYLHADLAGEYAAIRNYRRHIAQIGDESVCKLLARIVKDEEVHLRVFRQLIEKYGL</sequence>
<dbReference type="PANTHER" id="PTHR30295:SF0">
    <property type="entry name" value="BACTERIOFERRITIN"/>
    <property type="match status" value="1"/>
</dbReference>
<accession>A0AAW5KB46</accession>
<dbReference type="InterPro" id="IPR008331">
    <property type="entry name" value="Ferritin_DPS_dom"/>
</dbReference>
<dbReference type="GO" id="GO:0008199">
    <property type="term" value="F:ferric iron binding"/>
    <property type="evidence" value="ECO:0007669"/>
    <property type="project" value="InterPro"/>
</dbReference>
<dbReference type="AlphaFoldDB" id="A0AAW5KB46"/>
<dbReference type="EMBL" id="JANGAB010000002">
    <property type="protein sequence ID" value="MCQ4949227.1"/>
    <property type="molecule type" value="Genomic_DNA"/>
</dbReference>
<dbReference type="InterPro" id="IPR009078">
    <property type="entry name" value="Ferritin-like_SF"/>
</dbReference>
<dbReference type="Pfam" id="PF00210">
    <property type="entry name" value="Ferritin"/>
    <property type="match status" value="1"/>
</dbReference>
<reference evidence="4" key="1">
    <citation type="submission" date="2022-06" db="EMBL/GenBank/DDBJ databases">
        <title>Isolation of gut microbiota from human fecal samples.</title>
        <authorList>
            <person name="Pamer E.G."/>
            <person name="Barat B."/>
            <person name="Waligurski E."/>
            <person name="Medina S."/>
            <person name="Paddock L."/>
            <person name="Mostad J."/>
        </authorList>
    </citation>
    <scope>NUCLEOTIDE SEQUENCE</scope>
    <source>
        <strain evidence="4">DFI.7.96</strain>
    </source>
</reference>
<dbReference type="SUPFAM" id="SSF47240">
    <property type="entry name" value="Ferritin-like"/>
    <property type="match status" value="1"/>
</dbReference>
<dbReference type="PANTHER" id="PTHR30295">
    <property type="entry name" value="BACTERIOFERRITIN"/>
    <property type="match status" value="1"/>
</dbReference>
<name>A0AAW5KB46_9FIRM</name>
<protein>
    <submittedName>
        <fullName evidence="4">Demethoxyubiquinone hydroxylase family protein</fullName>
    </submittedName>
</protein>
<dbReference type="GO" id="GO:0020037">
    <property type="term" value="F:heme binding"/>
    <property type="evidence" value="ECO:0007669"/>
    <property type="project" value="TreeGrafter"/>
</dbReference>
<feature type="domain" description="Ferritin/DPS" evidence="3">
    <location>
        <begin position="44"/>
        <end position="169"/>
    </location>
</feature>
<comment type="caution">
    <text evidence="4">The sequence shown here is derived from an EMBL/GenBank/DDBJ whole genome shotgun (WGS) entry which is preliminary data.</text>
</comment>
<dbReference type="Proteomes" id="UP001205063">
    <property type="component" value="Unassembled WGS sequence"/>
</dbReference>
<dbReference type="GO" id="GO:0006879">
    <property type="term" value="P:intracellular iron ion homeostasis"/>
    <property type="evidence" value="ECO:0007669"/>
    <property type="project" value="UniProtKB-KW"/>
</dbReference>
<evidence type="ECO:0000313" key="5">
    <source>
        <dbReference type="Proteomes" id="UP001205063"/>
    </source>
</evidence>
<dbReference type="GO" id="GO:0005829">
    <property type="term" value="C:cytosol"/>
    <property type="evidence" value="ECO:0007669"/>
    <property type="project" value="TreeGrafter"/>
</dbReference>
<organism evidence="4 5">
    <name type="scientific">Bittarella massiliensis</name>
    <name type="common">ex Durand et al. 2017</name>
    <dbReference type="NCBI Taxonomy" id="1720313"/>
    <lineage>
        <taxon>Bacteria</taxon>
        <taxon>Bacillati</taxon>
        <taxon>Bacillota</taxon>
        <taxon>Clostridia</taxon>
        <taxon>Eubacteriales</taxon>
        <taxon>Oscillospiraceae</taxon>
        <taxon>Bittarella (ex Durand et al. 2017)</taxon>
    </lineage>
</organism>
<evidence type="ECO:0000256" key="1">
    <source>
        <dbReference type="ARBA" id="ARBA00022434"/>
    </source>
</evidence>
<evidence type="ECO:0000256" key="2">
    <source>
        <dbReference type="ARBA" id="ARBA00023004"/>
    </source>
</evidence>
<keyword evidence="2" id="KW-0408">Iron</keyword>
<keyword evidence="1" id="KW-0409">Iron storage</keyword>
<gene>
    <name evidence="4" type="ORF">NE646_06045</name>
</gene>